<evidence type="ECO:0000313" key="2">
    <source>
        <dbReference type="Proteomes" id="UP000053411"/>
    </source>
</evidence>
<dbReference type="VEuPathDB" id="FungiDB:Z520_09357"/>
<accession>A0A0D2JNZ0</accession>
<keyword evidence="2" id="KW-1185">Reference proteome</keyword>
<dbReference type="Proteomes" id="UP000053411">
    <property type="component" value="Unassembled WGS sequence"/>
</dbReference>
<dbReference type="AlphaFoldDB" id="A0A0D2JNZ0"/>
<proteinExistence type="predicted"/>
<evidence type="ECO:0000313" key="1">
    <source>
        <dbReference type="EMBL" id="KIX95047.1"/>
    </source>
</evidence>
<gene>
    <name evidence="1" type="ORF">Z520_09357</name>
</gene>
<dbReference type="InterPro" id="IPR022185">
    <property type="entry name" value="DUF3712"/>
</dbReference>
<dbReference type="GeneID" id="27715103"/>
<dbReference type="RefSeq" id="XP_016629170.1">
    <property type="nucleotide sequence ID" value="XM_016779851.1"/>
</dbReference>
<sequence>MLFSNKTRTAGADWVTDLYVEPQCNYLVAQITVPESKAVSGTEVQIQGMRIANMGELDKYTWMAPLDGEYNVFLQESGALHKSRLLSVTVTYDKNVSLEGGFVFHKARSTASKGFNVIWFQPISPPLPDGSNVQVTVSISNPSSSTYETGSINVNMSVADVPAATCPIQDVLLQPGDNVFPMIATVNQATIKEPVLGPYKSGIIPADVVAT</sequence>
<dbReference type="OrthoDB" id="10039566at2759"/>
<name>A0A0D2JNZ0_9EURO</name>
<dbReference type="STRING" id="1442371.A0A0D2JNZ0"/>
<protein>
    <submittedName>
        <fullName evidence="1">Uncharacterized protein</fullName>
    </submittedName>
</protein>
<dbReference type="Pfam" id="PF12505">
    <property type="entry name" value="DUF3712"/>
    <property type="match status" value="1"/>
</dbReference>
<organism evidence="1 2">
    <name type="scientific">Fonsecaea multimorphosa CBS 102226</name>
    <dbReference type="NCBI Taxonomy" id="1442371"/>
    <lineage>
        <taxon>Eukaryota</taxon>
        <taxon>Fungi</taxon>
        <taxon>Dikarya</taxon>
        <taxon>Ascomycota</taxon>
        <taxon>Pezizomycotina</taxon>
        <taxon>Eurotiomycetes</taxon>
        <taxon>Chaetothyriomycetidae</taxon>
        <taxon>Chaetothyriales</taxon>
        <taxon>Herpotrichiellaceae</taxon>
        <taxon>Fonsecaea</taxon>
    </lineage>
</organism>
<reference evidence="1 2" key="1">
    <citation type="submission" date="2015-01" db="EMBL/GenBank/DDBJ databases">
        <title>The Genome Sequence of Fonsecaea multimorphosa CBS 102226.</title>
        <authorList>
            <consortium name="The Broad Institute Genomics Platform"/>
            <person name="Cuomo C."/>
            <person name="de Hoog S."/>
            <person name="Gorbushina A."/>
            <person name="Stielow B."/>
            <person name="Teixiera M."/>
            <person name="Abouelleil A."/>
            <person name="Chapman S.B."/>
            <person name="Priest M."/>
            <person name="Young S.K."/>
            <person name="Wortman J."/>
            <person name="Nusbaum C."/>
            <person name="Birren B."/>
        </authorList>
    </citation>
    <scope>NUCLEOTIDE SEQUENCE [LARGE SCALE GENOMIC DNA]</scope>
    <source>
        <strain evidence="1 2">CBS 102226</strain>
    </source>
</reference>
<dbReference type="EMBL" id="KN848084">
    <property type="protein sequence ID" value="KIX95047.1"/>
    <property type="molecule type" value="Genomic_DNA"/>
</dbReference>